<dbReference type="Pfam" id="PF10656">
    <property type="entry name" value="DUF2483"/>
    <property type="match status" value="1"/>
</dbReference>
<comment type="caution">
    <text evidence="1">The sequence shown here is derived from an EMBL/GenBank/DDBJ whole genome shotgun (WGS) entry which is preliminary data.</text>
</comment>
<sequence length="85" mass="10051">MVSRTKESIAYLVKEKDAKQRYITNKPNNPDDATYNIQRRNARRLTGLEEINIDWEEHLIEKEVVTTTTSYTTYSIEELQEVQDD</sequence>
<dbReference type="RefSeq" id="WP_207572564.1">
    <property type="nucleotide sequence ID" value="NZ_JAFNLQ010000014.1"/>
</dbReference>
<evidence type="ECO:0000313" key="2">
    <source>
        <dbReference type="Proteomes" id="UP000664081"/>
    </source>
</evidence>
<dbReference type="InterPro" id="IPR018918">
    <property type="entry name" value="DUF2483"/>
</dbReference>
<proteinExistence type="predicted"/>
<name>A0ABS3L049_9STAP</name>
<accession>A0ABS3L049</accession>
<organism evidence="1 2">
    <name type="scientific">Staphylococcus nepalensis</name>
    <dbReference type="NCBI Taxonomy" id="214473"/>
    <lineage>
        <taxon>Bacteria</taxon>
        <taxon>Bacillati</taxon>
        <taxon>Bacillota</taxon>
        <taxon>Bacilli</taxon>
        <taxon>Bacillales</taxon>
        <taxon>Staphylococcaceae</taxon>
        <taxon>Staphylococcus</taxon>
    </lineage>
</organism>
<dbReference type="Proteomes" id="UP000664081">
    <property type="component" value="Unassembled WGS sequence"/>
</dbReference>
<protein>
    <submittedName>
        <fullName evidence="1">DUF2483 family protein</fullName>
    </submittedName>
</protein>
<evidence type="ECO:0000313" key="1">
    <source>
        <dbReference type="EMBL" id="MBO1226926.1"/>
    </source>
</evidence>
<gene>
    <name evidence="1" type="ORF">J3T88_06245</name>
</gene>
<keyword evidence="2" id="KW-1185">Reference proteome</keyword>
<reference evidence="1 2" key="1">
    <citation type="submission" date="2021-03" db="EMBL/GenBank/DDBJ databases">
        <title>Staphylococci and Mammaliicocci in bats.</title>
        <authorList>
            <person name="Fountain K."/>
        </authorList>
    </citation>
    <scope>NUCLEOTIDE SEQUENCE [LARGE SCALE GENOMIC DNA]</scope>
    <source>
        <strain evidence="1 2">18_1_E_SW</strain>
    </source>
</reference>
<dbReference type="EMBL" id="JAFNLT010000004">
    <property type="protein sequence ID" value="MBO1226926.1"/>
    <property type="molecule type" value="Genomic_DNA"/>
</dbReference>